<dbReference type="HOGENOM" id="CLU_117108_1_1_9"/>
<dbReference type="Gene3D" id="3.10.580.10">
    <property type="entry name" value="CBS-domain"/>
    <property type="match status" value="1"/>
</dbReference>
<organism evidence="4 5">
    <name type="scientific">Helcococcus kunzii ATCC 51366</name>
    <dbReference type="NCBI Taxonomy" id="883114"/>
    <lineage>
        <taxon>Bacteria</taxon>
        <taxon>Bacillati</taxon>
        <taxon>Bacillota</taxon>
        <taxon>Tissierellia</taxon>
        <taxon>Tissierellales</taxon>
        <taxon>Peptoniphilaceae</taxon>
        <taxon>Helcococcus</taxon>
    </lineage>
</organism>
<dbReference type="Proteomes" id="UP000004191">
    <property type="component" value="Unassembled WGS sequence"/>
</dbReference>
<accession>H3NL48</accession>
<keyword evidence="5" id="KW-1185">Reference proteome</keyword>
<proteinExistence type="predicted"/>
<comment type="caution">
    <text evidence="4">The sequence shown here is derived from an EMBL/GenBank/DDBJ whole genome shotgun (WGS) entry which is preliminary data.</text>
</comment>
<dbReference type="RefSeq" id="WP_005396840.1">
    <property type="nucleotide sequence ID" value="NZ_JH601088.1"/>
</dbReference>
<sequence>MINEKIEKYINDDTSSIVTPVSNISMVFEENNLAHAMLILKESNYTQIPVLNYDKKFTGLISFHHIYKKLGEKLFDNFDNFDNYYVKDFIDTHNAIVKEDFKLEDVLNLLINYNFINVVSDDGKLVGMITRSSVLKKMNHLSHNIDKILY</sequence>
<dbReference type="PANTHER" id="PTHR43080:SF30">
    <property type="entry name" value="CYCLIC DI-AMP RECEPTOR B"/>
    <property type="match status" value="1"/>
</dbReference>
<dbReference type="InterPro" id="IPR051257">
    <property type="entry name" value="Diverse_CBS-Domain"/>
</dbReference>
<dbReference type="PANTHER" id="PTHR43080">
    <property type="entry name" value="CBS DOMAIN-CONTAINING PROTEIN CBSX3, MITOCHONDRIAL"/>
    <property type="match status" value="1"/>
</dbReference>
<dbReference type="EMBL" id="AGEI01000002">
    <property type="protein sequence ID" value="EHR36304.1"/>
    <property type="molecule type" value="Genomic_DNA"/>
</dbReference>
<protein>
    <recommendedName>
        <fullName evidence="3">CBS domain-containing protein</fullName>
    </recommendedName>
</protein>
<dbReference type="InterPro" id="IPR000644">
    <property type="entry name" value="CBS_dom"/>
</dbReference>
<evidence type="ECO:0000256" key="2">
    <source>
        <dbReference type="PROSITE-ProRule" id="PRU00703"/>
    </source>
</evidence>
<keyword evidence="1 2" id="KW-0129">CBS domain</keyword>
<dbReference type="AlphaFoldDB" id="H3NL48"/>
<dbReference type="SUPFAM" id="SSF54631">
    <property type="entry name" value="CBS-domain pair"/>
    <property type="match status" value="1"/>
</dbReference>
<evidence type="ECO:0000256" key="1">
    <source>
        <dbReference type="ARBA" id="ARBA00023122"/>
    </source>
</evidence>
<gene>
    <name evidence="4" type="ORF">HMPREF9709_00059</name>
</gene>
<dbReference type="InterPro" id="IPR048125">
    <property type="entry name" value="CBS_CbpB"/>
</dbReference>
<name>H3NL48_9FIRM</name>
<feature type="domain" description="CBS" evidence="3">
    <location>
        <begin position="18"/>
        <end position="77"/>
    </location>
</feature>
<dbReference type="PROSITE" id="PS51371">
    <property type="entry name" value="CBS"/>
    <property type="match status" value="1"/>
</dbReference>
<evidence type="ECO:0000313" key="5">
    <source>
        <dbReference type="Proteomes" id="UP000004191"/>
    </source>
</evidence>
<dbReference type="STRING" id="883114.HMPREF9709_00059"/>
<dbReference type="eggNOG" id="COG0517">
    <property type="taxonomic scope" value="Bacteria"/>
</dbReference>
<dbReference type="Pfam" id="PF00571">
    <property type="entry name" value="CBS"/>
    <property type="match status" value="2"/>
</dbReference>
<evidence type="ECO:0000259" key="3">
    <source>
        <dbReference type="PROSITE" id="PS51371"/>
    </source>
</evidence>
<dbReference type="NCBIfam" id="NF041630">
    <property type="entry name" value="CBS_CbpB"/>
    <property type="match status" value="1"/>
</dbReference>
<dbReference type="GeneID" id="96998084"/>
<evidence type="ECO:0000313" key="4">
    <source>
        <dbReference type="EMBL" id="EHR36304.1"/>
    </source>
</evidence>
<dbReference type="InterPro" id="IPR046342">
    <property type="entry name" value="CBS_dom_sf"/>
</dbReference>
<reference evidence="4 5" key="1">
    <citation type="submission" date="2012-01" db="EMBL/GenBank/DDBJ databases">
        <title>The Genome Sequence of Helcococcus kunzii ATCC 51366.</title>
        <authorList>
            <consortium name="The Broad Institute Genome Sequencing Platform"/>
            <person name="Earl A."/>
            <person name="Ward D."/>
            <person name="Feldgarden M."/>
            <person name="Gevers D."/>
            <person name="Huys G."/>
            <person name="Young S.K."/>
            <person name="Zeng Q."/>
            <person name="Gargeya S."/>
            <person name="Fitzgerald M."/>
            <person name="Haas B."/>
            <person name="Abouelleil A."/>
            <person name="Alvarado L."/>
            <person name="Arachchi H.M."/>
            <person name="Berlin A."/>
            <person name="Chapman S.B."/>
            <person name="Gearin G."/>
            <person name="Goldberg J."/>
            <person name="Griggs A."/>
            <person name="Gujja S."/>
            <person name="Hansen M."/>
            <person name="Heiman D."/>
            <person name="Howarth C."/>
            <person name="Larimer J."/>
            <person name="Lui A."/>
            <person name="MacDonald P.J.P."/>
            <person name="McCowen C."/>
            <person name="Montmayeur A."/>
            <person name="Murphy C."/>
            <person name="Neiman D."/>
            <person name="Pearson M."/>
            <person name="Priest M."/>
            <person name="Roberts A."/>
            <person name="Saif S."/>
            <person name="Shea T."/>
            <person name="Sisk P."/>
            <person name="Stolte C."/>
            <person name="Sykes S."/>
            <person name="Wortman J."/>
            <person name="Nusbaum C."/>
            <person name="Birren B."/>
        </authorList>
    </citation>
    <scope>NUCLEOTIDE SEQUENCE [LARGE SCALE GENOMIC DNA]</scope>
    <source>
        <strain evidence="4 5">ATCC 51366</strain>
    </source>
</reference>